<dbReference type="AlphaFoldDB" id="A0A2N0NJ21"/>
<sequence length="112" mass="13503">MALFYNYISKRKERYFAFNEFIINIMKEINASIWNERSTNFKKWELANNITHKKKYVITLTLNVTSKRRLHILKVFLIAAKKVSFDETAHIRWTSSDLLHSGSWESHRQFTF</sequence>
<dbReference type="EMBL" id="LLXJ01005860">
    <property type="protein sequence ID" value="PKB94570.1"/>
    <property type="molecule type" value="Genomic_DNA"/>
</dbReference>
<name>A0A2N0NJ21_9GLOM</name>
<protein>
    <submittedName>
        <fullName evidence="2">Uncharacterized protein</fullName>
    </submittedName>
</protein>
<accession>A0A2N0NJ21</accession>
<comment type="caution">
    <text evidence="2">The sequence shown here is derived from an EMBL/GenBank/DDBJ whole genome shotgun (WGS) entry which is preliminary data.</text>
</comment>
<dbReference type="VEuPathDB" id="FungiDB:FUN_022781"/>
<organism evidence="2 3">
    <name type="scientific">Rhizophagus irregularis</name>
    <dbReference type="NCBI Taxonomy" id="588596"/>
    <lineage>
        <taxon>Eukaryota</taxon>
        <taxon>Fungi</taxon>
        <taxon>Fungi incertae sedis</taxon>
        <taxon>Mucoromycota</taxon>
        <taxon>Glomeromycotina</taxon>
        <taxon>Glomeromycetes</taxon>
        <taxon>Glomerales</taxon>
        <taxon>Glomeraceae</taxon>
        <taxon>Rhizophagus</taxon>
    </lineage>
</organism>
<reference evidence="2 3" key="1">
    <citation type="submission" date="2016-04" db="EMBL/GenBank/DDBJ databases">
        <title>Genome analyses suggest a sexual origin of heterokaryosis in a supposedly ancient asexual fungus.</title>
        <authorList>
            <person name="Ropars J."/>
            <person name="Sedzielewska K."/>
            <person name="Noel J."/>
            <person name="Charron P."/>
            <person name="Farinelli L."/>
            <person name="Marton T."/>
            <person name="Kruger M."/>
            <person name="Pelin A."/>
            <person name="Brachmann A."/>
            <person name="Corradi N."/>
        </authorList>
    </citation>
    <scope>NUCLEOTIDE SEQUENCE [LARGE SCALE GENOMIC DNA]</scope>
    <source>
        <strain evidence="2 3">A5</strain>
    </source>
</reference>
<gene>
    <name evidence="2" type="ORF">RhiirA5_438479</name>
    <name evidence="1" type="ORF">RhiirA5_439937</name>
</gene>
<dbReference type="Proteomes" id="UP000232722">
    <property type="component" value="Unassembled WGS sequence"/>
</dbReference>
<proteinExistence type="predicted"/>
<reference evidence="2 3" key="2">
    <citation type="submission" date="2017-09" db="EMBL/GenBank/DDBJ databases">
        <title>Extensive intraspecific genome diversity in a model arbuscular mycorrhizal fungus.</title>
        <authorList>
            <person name="Chen E.C."/>
            <person name="Morin E."/>
            <person name="Beaudet D."/>
            <person name="Noel J."/>
            <person name="Ndikumana S."/>
            <person name="Charron P."/>
            <person name="St-Onge C."/>
            <person name="Giorgi J."/>
            <person name="Grigoriev I.V."/>
            <person name="Roux C."/>
            <person name="Martin F.M."/>
            <person name="Corradi N."/>
        </authorList>
    </citation>
    <scope>NUCLEOTIDE SEQUENCE [LARGE SCALE GENOMIC DNA]</scope>
    <source>
        <strain evidence="2 3">A5</strain>
    </source>
</reference>
<evidence type="ECO:0000313" key="1">
    <source>
        <dbReference type="EMBL" id="PKB93951.1"/>
    </source>
</evidence>
<evidence type="ECO:0000313" key="2">
    <source>
        <dbReference type="EMBL" id="PKB94570.1"/>
    </source>
</evidence>
<dbReference type="EMBL" id="LLXJ01006936">
    <property type="protein sequence ID" value="PKB93951.1"/>
    <property type="molecule type" value="Genomic_DNA"/>
</dbReference>
<evidence type="ECO:0000313" key="3">
    <source>
        <dbReference type="Proteomes" id="UP000232722"/>
    </source>
</evidence>
<dbReference type="VEuPathDB" id="FungiDB:RhiirA1_475335"/>